<dbReference type="InterPro" id="IPR036105">
    <property type="entry name" value="DiNase_FeMo-co_biosyn_sf"/>
</dbReference>
<dbReference type="InterPro" id="IPR033913">
    <property type="entry name" value="MTH1175_dom"/>
</dbReference>
<dbReference type="Gene3D" id="3.30.420.130">
    <property type="entry name" value="Dinitrogenase iron-molybdenum cofactor biosynthesis domain"/>
    <property type="match status" value="1"/>
</dbReference>
<evidence type="ECO:0000259" key="1">
    <source>
        <dbReference type="Pfam" id="PF02579"/>
    </source>
</evidence>
<dbReference type="SUPFAM" id="SSF53146">
    <property type="entry name" value="Nitrogenase accessory factor-like"/>
    <property type="match status" value="1"/>
</dbReference>
<evidence type="ECO:0000313" key="2">
    <source>
        <dbReference type="EMBL" id="CUO19067.1"/>
    </source>
</evidence>
<proteinExistence type="predicted"/>
<dbReference type="InterPro" id="IPR003731">
    <property type="entry name" value="Di-Nase_FeMo-co_biosynth"/>
</dbReference>
<organism evidence="2 3">
    <name type="scientific">Faecalicatena contorta</name>
    <dbReference type="NCBI Taxonomy" id="39482"/>
    <lineage>
        <taxon>Bacteria</taxon>
        <taxon>Bacillati</taxon>
        <taxon>Bacillota</taxon>
        <taxon>Clostridia</taxon>
        <taxon>Lachnospirales</taxon>
        <taxon>Lachnospiraceae</taxon>
        <taxon>Faecalicatena</taxon>
    </lineage>
</organism>
<dbReference type="CDD" id="cd00851">
    <property type="entry name" value="MTH1175"/>
    <property type="match status" value="1"/>
</dbReference>
<dbReference type="EMBL" id="CYZU01000011">
    <property type="protein sequence ID" value="CUO19067.1"/>
    <property type="molecule type" value="Genomic_DNA"/>
</dbReference>
<dbReference type="RefSeq" id="WP_055152396.1">
    <property type="nucleotide sequence ID" value="NZ_CYZU01000011.1"/>
</dbReference>
<dbReference type="PANTHER" id="PTHR42983">
    <property type="entry name" value="DINITROGENASE IRON-MOLYBDENUM COFACTOR PROTEIN-RELATED"/>
    <property type="match status" value="1"/>
</dbReference>
<dbReference type="Pfam" id="PF02579">
    <property type="entry name" value="Nitro_FeMo-Co"/>
    <property type="match status" value="1"/>
</dbReference>
<dbReference type="OrthoDB" id="280278at2"/>
<name>A0A174D1A7_9FIRM</name>
<sequence length="134" mass="14126">MKVAVTYKDGEIFQHFGHCEQFKMYETKENRIVSSEIVSAVGSGHGALAGFLKEHDVQTLICGGIGGGARMALAEAGIELYPGAEGNADACVEALLQGNLAYNPDTMCSHHHGEGHDCGNHSCGEDKHGCAGNH</sequence>
<dbReference type="STRING" id="39482.ERS852491_01515"/>
<protein>
    <submittedName>
        <fullName evidence="2">Nitrogenase cofactor biosynthesis protein NifB</fullName>
    </submittedName>
</protein>
<feature type="domain" description="Dinitrogenase iron-molybdenum cofactor biosynthesis" evidence="1">
    <location>
        <begin position="9"/>
        <end position="96"/>
    </location>
</feature>
<accession>A0A174D1A7</accession>
<dbReference type="PANTHER" id="PTHR42983:SF1">
    <property type="entry name" value="IRON-MOLYBDENUM PROTEIN"/>
    <property type="match status" value="1"/>
</dbReference>
<dbReference type="AlphaFoldDB" id="A0A174D1A7"/>
<dbReference type="Proteomes" id="UP000095544">
    <property type="component" value="Unassembled WGS sequence"/>
</dbReference>
<evidence type="ECO:0000313" key="3">
    <source>
        <dbReference type="Proteomes" id="UP000095544"/>
    </source>
</evidence>
<reference evidence="2 3" key="1">
    <citation type="submission" date="2015-09" db="EMBL/GenBank/DDBJ databases">
        <authorList>
            <consortium name="Pathogen Informatics"/>
        </authorList>
    </citation>
    <scope>NUCLEOTIDE SEQUENCE [LARGE SCALE GENOMIC DNA]</scope>
    <source>
        <strain evidence="2 3">2789STDY5834876</strain>
    </source>
</reference>
<gene>
    <name evidence="2" type="ORF">ERS852491_01515</name>
</gene>